<dbReference type="AlphaFoldDB" id="A0AAU7CJZ8"/>
<dbReference type="EMBL" id="CP155447">
    <property type="protein sequence ID" value="XBH05575.1"/>
    <property type="molecule type" value="Genomic_DNA"/>
</dbReference>
<reference evidence="1" key="1">
    <citation type="submission" date="2024-05" db="EMBL/GenBank/DDBJ databases">
        <title>Planctomycetes of the genus Singulisphaera possess chitinolytic capabilities.</title>
        <authorList>
            <person name="Ivanova A."/>
        </authorList>
    </citation>
    <scope>NUCLEOTIDE SEQUENCE</scope>
    <source>
        <strain evidence="1">Ch08T</strain>
    </source>
</reference>
<accession>A0AAU7CJZ8</accession>
<sequence>MENLDLLTSRLLIALARLIEGTEDVCLLPVVGTIAMPKRQRPEYDEFDTRFQFTMMTGRHDAFSTLLIN</sequence>
<name>A0AAU7CJZ8_9BACT</name>
<evidence type="ECO:0000313" key="1">
    <source>
        <dbReference type="EMBL" id="XBH05575.1"/>
    </source>
</evidence>
<dbReference type="RefSeq" id="WP_406698402.1">
    <property type="nucleotide sequence ID" value="NZ_CP155447.1"/>
</dbReference>
<proteinExistence type="predicted"/>
<protein>
    <submittedName>
        <fullName evidence="1">Uncharacterized protein</fullName>
    </submittedName>
</protein>
<gene>
    <name evidence="1" type="ORF">V5E97_06020</name>
</gene>
<organism evidence="1">
    <name type="scientific">Singulisphaera sp. Ch08</name>
    <dbReference type="NCBI Taxonomy" id="3120278"/>
    <lineage>
        <taxon>Bacteria</taxon>
        <taxon>Pseudomonadati</taxon>
        <taxon>Planctomycetota</taxon>
        <taxon>Planctomycetia</taxon>
        <taxon>Isosphaerales</taxon>
        <taxon>Isosphaeraceae</taxon>
        <taxon>Singulisphaera</taxon>
    </lineage>
</organism>